<evidence type="ECO:0000313" key="1">
    <source>
        <dbReference type="EMBL" id="KMM70921.1"/>
    </source>
</evidence>
<accession>A0A0J6FCW6</accession>
<dbReference type="EMBL" id="DS268112">
    <property type="protein sequence ID" value="KMM70921.1"/>
    <property type="molecule type" value="Genomic_DNA"/>
</dbReference>
<dbReference type="Proteomes" id="UP000054567">
    <property type="component" value="Unassembled WGS sequence"/>
</dbReference>
<dbReference type="AlphaFoldDB" id="A0A0J6FCW6"/>
<organism evidence="1 2">
    <name type="scientific">Coccidioides posadasii RMSCC 3488</name>
    <dbReference type="NCBI Taxonomy" id="454284"/>
    <lineage>
        <taxon>Eukaryota</taxon>
        <taxon>Fungi</taxon>
        <taxon>Dikarya</taxon>
        <taxon>Ascomycota</taxon>
        <taxon>Pezizomycotina</taxon>
        <taxon>Eurotiomycetes</taxon>
        <taxon>Eurotiomycetidae</taxon>
        <taxon>Onygenales</taxon>
        <taxon>Onygenaceae</taxon>
        <taxon>Coccidioides</taxon>
    </lineage>
</organism>
<sequence length="62" mass="6826">MLRTDDSERWPSIRKGHGSAVFEPILKSKAGRAFVFVSVTCILLLGKSSCPVFSNAELKWTG</sequence>
<reference evidence="2" key="2">
    <citation type="journal article" date="2009" name="Genome Res.">
        <title>Comparative genomic analyses of the human fungal pathogens Coccidioides and their relatives.</title>
        <authorList>
            <person name="Sharpton T.J."/>
            <person name="Stajich J.E."/>
            <person name="Rounsley S.D."/>
            <person name="Gardner M.J."/>
            <person name="Wortman J.R."/>
            <person name="Jordar V.S."/>
            <person name="Maiti R."/>
            <person name="Kodira C.D."/>
            <person name="Neafsey D.E."/>
            <person name="Zeng Q."/>
            <person name="Hung C.-Y."/>
            <person name="McMahan C."/>
            <person name="Muszewska A."/>
            <person name="Grynberg M."/>
            <person name="Mandel M.A."/>
            <person name="Kellner E.M."/>
            <person name="Barker B.M."/>
            <person name="Galgiani J.N."/>
            <person name="Orbach M.J."/>
            <person name="Kirkland T.N."/>
            <person name="Cole G.T."/>
            <person name="Henn M.R."/>
            <person name="Birren B.W."/>
            <person name="Taylor J.W."/>
        </authorList>
    </citation>
    <scope>NUCLEOTIDE SEQUENCE [LARGE SCALE GENOMIC DNA]</scope>
    <source>
        <strain evidence="2">RMSCC 3488</strain>
    </source>
</reference>
<name>A0A0J6FCW6_COCPO</name>
<gene>
    <name evidence="1" type="ORF">CPAG_07230</name>
</gene>
<proteinExistence type="predicted"/>
<reference evidence="1 2" key="1">
    <citation type="submission" date="2007-06" db="EMBL/GenBank/DDBJ databases">
        <title>The Genome Sequence of Coccidioides posadasii RMSCC_3488.</title>
        <authorList>
            <consortium name="Coccidioides Genome Resources Consortium"/>
            <consortium name="The Broad Institute Genome Sequencing Platform"/>
            <person name="Henn M.R."/>
            <person name="Sykes S."/>
            <person name="Young S."/>
            <person name="Jaffe D."/>
            <person name="Berlin A."/>
            <person name="Alvarez P."/>
            <person name="Butler J."/>
            <person name="Gnerre S."/>
            <person name="Grabherr M."/>
            <person name="Mauceli E."/>
            <person name="Brockman W."/>
            <person name="Kodira C."/>
            <person name="Alvarado L."/>
            <person name="Zeng Q."/>
            <person name="Crawford M."/>
            <person name="Antoine C."/>
            <person name="Devon K."/>
            <person name="Galgiani J."/>
            <person name="Orsborn K."/>
            <person name="Lewis M.L."/>
            <person name="Nusbaum C."/>
            <person name="Galagan J."/>
            <person name="Birren B."/>
        </authorList>
    </citation>
    <scope>NUCLEOTIDE SEQUENCE [LARGE SCALE GENOMIC DNA]</scope>
    <source>
        <strain evidence="1 2">RMSCC 3488</strain>
    </source>
</reference>
<dbReference type="VEuPathDB" id="FungiDB:CPAG_07230"/>
<reference evidence="2" key="3">
    <citation type="journal article" date="2010" name="Genome Res.">
        <title>Population genomic sequencing of Coccidioides fungi reveals recent hybridization and transposon control.</title>
        <authorList>
            <person name="Neafsey D.E."/>
            <person name="Barker B.M."/>
            <person name="Sharpton T.J."/>
            <person name="Stajich J.E."/>
            <person name="Park D.J."/>
            <person name="Whiston E."/>
            <person name="Hung C.-Y."/>
            <person name="McMahan C."/>
            <person name="White J."/>
            <person name="Sykes S."/>
            <person name="Heiman D."/>
            <person name="Young S."/>
            <person name="Zeng Q."/>
            <person name="Abouelleil A."/>
            <person name="Aftuck L."/>
            <person name="Bessette D."/>
            <person name="Brown A."/>
            <person name="FitzGerald M."/>
            <person name="Lui A."/>
            <person name="Macdonald J.P."/>
            <person name="Priest M."/>
            <person name="Orbach M.J."/>
            <person name="Galgiani J.N."/>
            <person name="Kirkland T.N."/>
            <person name="Cole G.T."/>
            <person name="Birren B.W."/>
            <person name="Henn M.R."/>
            <person name="Taylor J.W."/>
            <person name="Rounsley S.D."/>
        </authorList>
    </citation>
    <scope>NUCLEOTIDE SEQUENCE [LARGE SCALE GENOMIC DNA]</scope>
    <source>
        <strain evidence="2">RMSCC 3488</strain>
    </source>
</reference>
<protein>
    <submittedName>
        <fullName evidence="1">Uncharacterized protein</fullName>
    </submittedName>
</protein>
<evidence type="ECO:0000313" key="2">
    <source>
        <dbReference type="Proteomes" id="UP000054567"/>
    </source>
</evidence>